<reference evidence="12" key="2">
    <citation type="submission" date="2022-01" db="EMBL/GenBank/DDBJ databases">
        <authorList>
            <person name="Zivanovic Y."/>
            <person name="Moreira D."/>
            <person name="Lopez-Garcia P."/>
        </authorList>
    </citation>
    <scope>NUCLEOTIDE SEQUENCE</scope>
    <source>
        <strain evidence="12">G9</strain>
    </source>
</reference>
<dbReference type="SUPFAM" id="SSF51735">
    <property type="entry name" value="NAD(P)-binding Rossmann-fold domains"/>
    <property type="match status" value="1"/>
</dbReference>
<feature type="transmembrane region" description="Helical" evidence="9">
    <location>
        <begin position="32"/>
        <end position="51"/>
    </location>
</feature>
<keyword evidence="2" id="KW-0813">Transport</keyword>
<name>A0ABT6F1Q7_9SYNE</name>
<feature type="transmembrane region" description="Helical" evidence="9">
    <location>
        <begin position="335"/>
        <end position="355"/>
    </location>
</feature>
<feature type="transmembrane region" description="Helical" evidence="9">
    <location>
        <begin position="93"/>
        <end position="115"/>
    </location>
</feature>
<evidence type="ECO:0000256" key="8">
    <source>
        <dbReference type="ARBA" id="ARBA00023136"/>
    </source>
</evidence>
<dbReference type="InterPro" id="IPR006153">
    <property type="entry name" value="Cation/H_exchanger_TM"/>
</dbReference>
<keyword evidence="13" id="KW-1185">Reference proteome</keyword>
<evidence type="ECO:0000256" key="1">
    <source>
        <dbReference type="ARBA" id="ARBA00004651"/>
    </source>
</evidence>
<dbReference type="Pfam" id="PF02254">
    <property type="entry name" value="TrkA_N"/>
    <property type="match status" value="1"/>
</dbReference>
<comment type="subcellular location">
    <subcellularLocation>
        <location evidence="1">Cell membrane</location>
        <topology evidence="1">Multi-pass membrane protein</topology>
    </subcellularLocation>
</comment>
<dbReference type="RefSeq" id="WP_277867723.1">
    <property type="nucleotide sequence ID" value="NZ_JAKKUT010000005.1"/>
</dbReference>
<feature type="transmembrane region" description="Helical" evidence="9">
    <location>
        <begin position="275"/>
        <end position="297"/>
    </location>
</feature>
<evidence type="ECO:0000256" key="5">
    <source>
        <dbReference type="ARBA" id="ARBA00022692"/>
    </source>
</evidence>
<dbReference type="InterPro" id="IPR036291">
    <property type="entry name" value="NAD(P)-bd_dom_sf"/>
</dbReference>
<feature type="transmembrane region" description="Helical" evidence="9">
    <location>
        <begin position="121"/>
        <end position="141"/>
    </location>
</feature>
<dbReference type="Gene3D" id="1.20.1530.20">
    <property type="match status" value="1"/>
</dbReference>
<dbReference type="Pfam" id="PF00999">
    <property type="entry name" value="Na_H_Exchanger"/>
    <property type="match status" value="1"/>
</dbReference>
<gene>
    <name evidence="12" type="ORF">L3556_12765</name>
</gene>
<evidence type="ECO:0000256" key="7">
    <source>
        <dbReference type="ARBA" id="ARBA00023065"/>
    </source>
</evidence>
<evidence type="ECO:0000256" key="3">
    <source>
        <dbReference type="ARBA" id="ARBA00022449"/>
    </source>
</evidence>
<feature type="transmembrane region" description="Helical" evidence="9">
    <location>
        <begin position="153"/>
        <end position="177"/>
    </location>
</feature>
<evidence type="ECO:0000259" key="10">
    <source>
        <dbReference type="Pfam" id="PF00999"/>
    </source>
</evidence>
<dbReference type="EMBL" id="JAKKUT010000005">
    <property type="protein sequence ID" value="MDG2991795.1"/>
    <property type="molecule type" value="Genomic_DNA"/>
</dbReference>
<organism evidence="12 13">
    <name type="scientific">Candidatus Synechococcus calcipolaris G9</name>
    <dbReference type="NCBI Taxonomy" id="1497997"/>
    <lineage>
        <taxon>Bacteria</taxon>
        <taxon>Bacillati</taxon>
        <taxon>Cyanobacteriota</taxon>
        <taxon>Cyanophyceae</taxon>
        <taxon>Synechococcales</taxon>
        <taxon>Synechococcaceae</taxon>
        <taxon>Synechococcus</taxon>
    </lineage>
</organism>
<comment type="caution">
    <text evidence="12">The sequence shown here is derived from an EMBL/GenBank/DDBJ whole genome shotgun (WGS) entry which is preliminary data.</text>
</comment>
<feature type="domain" description="RCK N-terminal" evidence="11">
    <location>
        <begin position="404"/>
        <end position="504"/>
    </location>
</feature>
<reference evidence="12" key="1">
    <citation type="journal article" date="2022" name="Genome Biol. Evol.">
        <title>A New Gene Family Diagnostic for Intracellular Biomineralization of Amorphous Ca Carbonates by Cyanobacteria.</title>
        <authorList>
            <person name="Benzerara K."/>
            <person name="Duprat E."/>
            <person name="Bitard-Feildel T."/>
            <person name="Caumes G."/>
            <person name="Cassier-Chauvat C."/>
            <person name="Chauvat F."/>
            <person name="Dezi M."/>
            <person name="Diop S.I."/>
            <person name="Gaschignard G."/>
            <person name="Gorgen S."/>
            <person name="Gugger M."/>
            <person name="Lopez-Garcia P."/>
            <person name="Millet M."/>
            <person name="Skouri-Panet F."/>
            <person name="Moreira D."/>
            <person name="Callebaut I."/>
        </authorList>
    </citation>
    <scope>NUCLEOTIDE SEQUENCE</scope>
    <source>
        <strain evidence="12">G9</strain>
    </source>
</reference>
<dbReference type="PANTHER" id="PTHR32507:SF0">
    <property type="entry name" value="NA(+)_H(+) ANTIPORTER 2-RELATED"/>
    <property type="match status" value="1"/>
</dbReference>
<keyword evidence="4" id="KW-1003">Cell membrane</keyword>
<dbReference type="InterPro" id="IPR003148">
    <property type="entry name" value="RCK_N"/>
</dbReference>
<feature type="domain" description="Cation/H+ exchanger transmembrane" evidence="10">
    <location>
        <begin position="12"/>
        <end position="391"/>
    </location>
</feature>
<keyword evidence="5 9" id="KW-0812">Transmembrane</keyword>
<keyword evidence="8 9" id="KW-0472">Membrane</keyword>
<feature type="transmembrane region" description="Helical" evidence="9">
    <location>
        <begin position="303"/>
        <end position="323"/>
    </location>
</feature>
<evidence type="ECO:0000256" key="6">
    <source>
        <dbReference type="ARBA" id="ARBA00022989"/>
    </source>
</evidence>
<proteinExistence type="predicted"/>
<feature type="transmembrane region" description="Helical" evidence="9">
    <location>
        <begin position="6"/>
        <end position="25"/>
    </location>
</feature>
<feature type="transmembrane region" description="Helical" evidence="9">
    <location>
        <begin position="221"/>
        <end position="239"/>
    </location>
</feature>
<sequence length="620" mass="66985">MDSSTQITALIVLTVVAGIFSQVLAKWLRLPSIVLLLLSGILLGPSGLGLLHPTLLGDGLEVLVPLCVALILFEGGLNLDLSRTNQDLTGSLWKLITLGAVITLVGAALASHWLGEFPWQIAWLYASLVIVTGPTVVGPLLKQVGVQRKLAFILEGEGVLIDPIGAIVAVVVLNVVLQQDMGWAAIAINVIERVGIGIAIGLGGGWLLSQFLRRAKFLSEELRNLMVLAVLWGLFLLSQRLMSESGLLTAVLLGTSLRLAEVPGERLLRRFKGQLSTLAISVLFVLLAADLSVASMLELGWSGVATVLCLIFLVRPLGVWLCTWGSDLTWQQKTFLSWIAPRGIVAASVASLFSISLTNAGMSGGDAIKALVFLTILMTVFLQGLTAKVVAEQLQVRAQETTGVLIVGCNPLSILLAEHLRDRGEVVTMIDSNPESCKQARQKHFPVFCSSALDTEILQEAGMTRLGTFLAMTSNTEVNAILAQRAIEEFHPPRVLAALASEDDRLGIGRAFQAQVAVKDWNEYISDSTFRTGEVILEGPRYHLQVEHIRALMHSGKLLPLLIERTEGLRVVPAGEEWQAGDRLIYVLHTPKPHALPAALTSEWRISQTQIEPVLIPPAA</sequence>
<keyword evidence="7" id="KW-0406">Ion transport</keyword>
<dbReference type="PANTHER" id="PTHR32507">
    <property type="entry name" value="NA(+)/H(+) ANTIPORTER 1"/>
    <property type="match status" value="1"/>
</dbReference>
<evidence type="ECO:0000313" key="12">
    <source>
        <dbReference type="EMBL" id="MDG2991795.1"/>
    </source>
</evidence>
<keyword evidence="6 9" id="KW-1133">Transmembrane helix</keyword>
<evidence type="ECO:0000313" key="13">
    <source>
        <dbReference type="Proteomes" id="UP001154265"/>
    </source>
</evidence>
<evidence type="ECO:0000259" key="11">
    <source>
        <dbReference type="Pfam" id="PF02254"/>
    </source>
</evidence>
<evidence type="ECO:0000256" key="9">
    <source>
        <dbReference type="SAM" id="Phobius"/>
    </source>
</evidence>
<keyword evidence="3" id="KW-0050">Antiport</keyword>
<feature type="transmembrane region" description="Helical" evidence="9">
    <location>
        <begin position="63"/>
        <end position="81"/>
    </location>
</feature>
<dbReference type="Proteomes" id="UP001154265">
    <property type="component" value="Unassembled WGS sequence"/>
</dbReference>
<feature type="transmembrane region" description="Helical" evidence="9">
    <location>
        <begin position="183"/>
        <end position="209"/>
    </location>
</feature>
<protein>
    <submittedName>
        <fullName evidence="12">Cation:proton antiporter</fullName>
    </submittedName>
</protein>
<feature type="transmembrane region" description="Helical" evidence="9">
    <location>
        <begin position="367"/>
        <end position="387"/>
    </location>
</feature>
<dbReference type="Gene3D" id="3.40.50.720">
    <property type="entry name" value="NAD(P)-binding Rossmann-like Domain"/>
    <property type="match status" value="1"/>
</dbReference>
<dbReference type="InterPro" id="IPR038770">
    <property type="entry name" value="Na+/solute_symporter_sf"/>
</dbReference>
<accession>A0ABT6F1Q7</accession>
<evidence type="ECO:0000256" key="4">
    <source>
        <dbReference type="ARBA" id="ARBA00022475"/>
    </source>
</evidence>
<evidence type="ECO:0000256" key="2">
    <source>
        <dbReference type="ARBA" id="ARBA00022448"/>
    </source>
</evidence>